<accession>A0ABP4C2A8</accession>
<reference evidence="4" key="1">
    <citation type="journal article" date="2019" name="Int. J. Syst. Evol. Microbiol.">
        <title>The Global Catalogue of Microorganisms (GCM) 10K type strain sequencing project: providing services to taxonomists for standard genome sequencing and annotation.</title>
        <authorList>
            <consortium name="The Broad Institute Genomics Platform"/>
            <consortium name="The Broad Institute Genome Sequencing Center for Infectious Disease"/>
            <person name="Wu L."/>
            <person name="Ma J."/>
        </authorList>
    </citation>
    <scope>NUCLEOTIDE SEQUENCE [LARGE SCALE GENOMIC DNA]</scope>
    <source>
        <strain evidence="4">JCM 10696</strain>
    </source>
</reference>
<dbReference type="CDD" id="cd00198">
    <property type="entry name" value="vWFA"/>
    <property type="match status" value="1"/>
</dbReference>
<feature type="region of interest" description="Disordered" evidence="1">
    <location>
        <begin position="403"/>
        <end position="464"/>
    </location>
</feature>
<feature type="domain" description="VWFA" evidence="2">
    <location>
        <begin position="40"/>
        <end position="220"/>
    </location>
</feature>
<dbReference type="PROSITE" id="PS50234">
    <property type="entry name" value="VWFA"/>
    <property type="match status" value="1"/>
</dbReference>
<feature type="compositionally biased region" description="Polar residues" evidence="1">
    <location>
        <begin position="412"/>
        <end position="421"/>
    </location>
</feature>
<dbReference type="EMBL" id="BAAAHH010000020">
    <property type="protein sequence ID" value="GAA0958353.1"/>
    <property type="molecule type" value="Genomic_DNA"/>
</dbReference>
<name>A0ABP4C2A8_9ACTN</name>
<gene>
    <name evidence="3" type="ORF">GCM10009550_46820</name>
</gene>
<dbReference type="SUPFAM" id="SSF53300">
    <property type="entry name" value="vWA-like"/>
    <property type="match status" value="1"/>
</dbReference>
<evidence type="ECO:0000259" key="2">
    <source>
        <dbReference type="PROSITE" id="PS50234"/>
    </source>
</evidence>
<dbReference type="SMART" id="SM00327">
    <property type="entry name" value="VWA"/>
    <property type="match status" value="1"/>
</dbReference>
<dbReference type="RefSeq" id="WP_344243059.1">
    <property type="nucleotide sequence ID" value="NZ_BAAAHH010000020.1"/>
</dbReference>
<protein>
    <recommendedName>
        <fullName evidence="2">VWFA domain-containing protein</fullName>
    </recommendedName>
</protein>
<comment type="caution">
    <text evidence="3">The sequence shown here is derived from an EMBL/GenBank/DDBJ whole genome shotgun (WGS) entry which is preliminary data.</text>
</comment>
<dbReference type="PANTHER" id="PTHR10579">
    <property type="entry name" value="CALCIUM-ACTIVATED CHLORIDE CHANNEL REGULATOR"/>
    <property type="match status" value="1"/>
</dbReference>
<feature type="compositionally biased region" description="Basic and acidic residues" evidence="1">
    <location>
        <begin position="448"/>
        <end position="464"/>
    </location>
</feature>
<dbReference type="InterPro" id="IPR036465">
    <property type="entry name" value="vWFA_dom_sf"/>
</dbReference>
<evidence type="ECO:0000313" key="3">
    <source>
        <dbReference type="EMBL" id="GAA0958353.1"/>
    </source>
</evidence>
<dbReference type="PANTHER" id="PTHR10579:SF43">
    <property type="entry name" value="ZINC FINGER (C3HC4-TYPE RING FINGER) FAMILY PROTEIN"/>
    <property type="match status" value="1"/>
</dbReference>
<dbReference type="Proteomes" id="UP001500665">
    <property type="component" value="Unassembled WGS sequence"/>
</dbReference>
<evidence type="ECO:0000256" key="1">
    <source>
        <dbReference type="SAM" id="MobiDB-lite"/>
    </source>
</evidence>
<dbReference type="InterPro" id="IPR051266">
    <property type="entry name" value="CLCR"/>
</dbReference>
<dbReference type="Gene3D" id="3.40.50.410">
    <property type="entry name" value="von Willebrand factor, type A domain"/>
    <property type="match status" value="1"/>
</dbReference>
<keyword evidence="4" id="KW-1185">Reference proteome</keyword>
<dbReference type="Pfam" id="PF13519">
    <property type="entry name" value="VWA_2"/>
    <property type="match status" value="1"/>
</dbReference>
<sequence length="464" mass="48911">MPAAEISLDRDPLGIGGEFAVAVRAVSSGGGAVRRTNRASYAIVLDASQSMSWAAEPSGGTSRWALALQAVDELLRLLPDGDELHVVAFNNVARVIAQDTTVAELRASGRVAKEPAPEYGITNIEAGLSLAYELLARSTAPAKRAILMSDGEPNDGATSPQALAALAERAADRDIYTDTIGLGAGADIDLLMGISARGSNGHVPSAEGARQVIAETVGRLALQGQNLAASGGEVDLEIHPLFPVEAVYQLEPVQRRLEISAGTGPDGAQTVRIPLGAVGTGDQEPLYALRLRAPNKIVNKSLEIVKASGSLRTVAGVVALDPSSAAIRGIAEKPEMRLDRVMVRIKTTDLEAVVARQLKENASAAHAGIYRAALERALSEGLDALAEDYQRALRGLESGLDANDVRNEQRSRSSTNTSGVNETLRKRSTLDPRIGPLRGEGPRVVGRTRSDRLPSGVEERTEGW</sequence>
<dbReference type="InterPro" id="IPR002035">
    <property type="entry name" value="VWF_A"/>
</dbReference>
<proteinExistence type="predicted"/>
<evidence type="ECO:0000313" key="4">
    <source>
        <dbReference type="Proteomes" id="UP001500665"/>
    </source>
</evidence>
<organism evidence="3 4">
    <name type="scientific">Actinocorallia libanotica</name>
    <dbReference type="NCBI Taxonomy" id="46162"/>
    <lineage>
        <taxon>Bacteria</taxon>
        <taxon>Bacillati</taxon>
        <taxon>Actinomycetota</taxon>
        <taxon>Actinomycetes</taxon>
        <taxon>Streptosporangiales</taxon>
        <taxon>Thermomonosporaceae</taxon>
        <taxon>Actinocorallia</taxon>
    </lineage>
</organism>